<dbReference type="InterPro" id="IPR016071">
    <property type="entry name" value="Staphylococal_nuclease_OB-fold"/>
</dbReference>
<dbReference type="InterPro" id="IPR035437">
    <property type="entry name" value="SNase_OB-fold_sf"/>
</dbReference>
<keyword evidence="7" id="KW-1185">Reference proteome</keyword>
<sequence>MRILFRALALAAVLLPAFAAGHAADPLPRHVWLAARLVRVVDGDTFSLAAQGQVVRVRLADVDAPERDQPGGDDATDRAAELLDAGPVEVMAVAVDRYGRTVARVRADGNDLAWKLVREGLVWPDCHQCGLDDRLYFGVYGVMARWSGMGLWAAADPIRPATWRRRQKAEAAP</sequence>
<dbReference type="RefSeq" id="WP_163301677.1">
    <property type="nucleotide sequence ID" value="NZ_JAAGRQ010000024.1"/>
</dbReference>
<evidence type="ECO:0000313" key="7">
    <source>
        <dbReference type="Proteomes" id="UP000469724"/>
    </source>
</evidence>
<dbReference type="Gene3D" id="2.40.50.90">
    <property type="match status" value="1"/>
</dbReference>
<comment type="caution">
    <text evidence="6">The sequence shown here is derived from an EMBL/GenBank/DDBJ whole genome shotgun (WGS) entry which is preliminary data.</text>
</comment>
<dbReference type="AlphaFoldDB" id="A0A7K3NLA5"/>
<gene>
    <name evidence="6" type="ORF">G3N56_07685</name>
</gene>
<dbReference type="PANTHER" id="PTHR12302">
    <property type="entry name" value="EBNA2 BINDING PROTEIN P100"/>
    <property type="match status" value="1"/>
</dbReference>
<dbReference type="GO" id="GO:0016787">
    <property type="term" value="F:hydrolase activity"/>
    <property type="evidence" value="ECO:0007669"/>
    <property type="project" value="UniProtKB-KW"/>
</dbReference>
<dbReference type="PROSITE" id="PS50830">
    <property type="entry name" value="TNASE_3"/>
    <property type="match status" value="1"/>
</dbReference>
<keyword evidence="2" id="KW-0255">Endonuclease</keyword>
<evidence type="ECO:0000256" key="3">
    <source>
        <dbReference type="ARBA" id="ARBA00022801"/>
    </source>
</evidence>
<dbReference type="Pfam" id="PF00565">
    <property type="entry name" value="SNase"/>
    <property type="match status" value="1"/>
</dbReference>
<dbReference type="SMART" id="SM00318">
    <property type="entry name" value="SNc"/>
    <property type="match status" value="1"/>
</dbReference>
<dbReference type="GO" id="GO:0004519">
    <property type="term" value="F:endonuclease activity"/>
    <property type="evidence" value="ECO:0007669"/>
    <property type="project" value="UniProtKB-KW"/>
</dbReference>
<accession>A0A7K3NLA5</accession>
<dbReference type="EMBL" id="JAAGRQ010000024">
    <property type="protein sequence ID" value="NDY56623.1"/>
    <property type="molecule type" value="Genomic_DNA"/>
</dbReference>
<proteinExistence type="predicted"/>
<reference evidence="6 7" key="1">
    <citation type="submission" date="2020-02" db="EMBL/GenBank/DDBJ databases">
        <title>Comparative genomics of sulfur disproportionating microorganisms.</title>
        <authorList>
            <person name="Ward L.M."/>
            <person name="Bertran E."/>
            <person name="Johnston D.T."/>
        </authorList>
    </citation>
    <scope>NUCLEOTIDE SEQUENCE [LARGE SCALE GENOMIC DNA]</scope>
    <source>
        <strain evidence="6 7">DSM 3696</strain>
    </source>
</reference>
<feature type="domain" description="TNase-like" evidence="5">
    <location>
        <begin position="31"/>
        <end position="154"/>
    </location>
</feature>
<keyword evidence="3" id="KW-0378">Hydrolase</keyword>
<feature type="signal peptide" evidence="4">
    <location>
        <begin position="1"/>
        <end position="19"/>
    </location>
</feature>
<dbReference type="SUPFAM" id="SSF50199">
    <property type="entry name" value="Staphylococcal nuclease"/>
    <property type="match status" value="1"/>
</dbReference>
<evidence type="ECO:0000256" key="4">
    <source>
        <dbReference type="SAM" id="SignalP"/>
    </source>
</evidence>
<evidence type="ECO:0000256" key="1">
    <source>
        <dbReference type="ARBA" id="ARBA00022722"/>
    </source>
</evidence>
<keyword evidence="4" id="KW-0732">Signal</keyword>
<dbReference type="Proteomes" id="UP000469724">
    <property type="component" value="Unassembled WGS sequence"/>
</dbReference>
<organism evidence="6 7">
    <name type="scientific">Desulfolutivibrio sulfodismutans</name>
    <dbReference type="NCBI Taxonomy" id="63561"/>
    <lineage>
        <taxon>Bacteria</taxon>
        <taxon>Pseudomonadati</taxon>
        <taxon>Thermodesulfobacteriota</taxon>
        <taxon>Desulfovibrionia</taxon>
        <taxon>Desulfovibrionales</taxon>
        <taxon>Desulfovibrionaceae</taxon>
        <taxon>Desulfolutivibrio</taxon>
    </lineage>
</organism>
<feature type="chain" id="PRO_5029814229" description="TNase-like domain-containing protein" evidence="4">
    <location>
        <begin position="20"/>
        <end position="173"/>
    </location>
</feature>
<name>A0A7K3NLA5_9BACT</name>
<keyword evidence="1" id="KW-0540">Nuclease</keyword>
<protein>
    <recommendedName>
        <fullName evidence="5">TNase-like domain-containing protein</fullName>
    </recommendedName>
</protein>
<dbReference type="PANTHER" id="PTHR12302:SF3">
    <property type="entry name" value="SERINE_THREONINE-PROTEIN KINASE 31"/>
    <property type="match status" value="1"/>
</dbReference>
<evidence type="ECO:0000256" key="2">
    <source>
        <dbReference type="ARBA" id="ARBA00022759"/>
    </source>
</evidence>
<evidence type="ECO:0000313" key="6">
    <source>
        <dbReference type="EMBL" id="NDY56623.1"/>
    </source>
</evidence>
<evidence type="ECO:0000259" key="5">
    <source>
        <dbReference type="PROSITE" id="PS50830"/>
    </source>
</evidence>